<sequence length="385" mass="42422">MVSHSSSSLSLSRTSHASTSSSHSSPPSSPDHNSLTPPNHSPSPRRITPGLSSAIVPFSWEEKPGVLKKQTMQTSHLDGHACHVDHELDVHADIAGDENLQPFHKHARTSHTGKVDLPQIRPPPCLSHLELHANTVEGCEFTRSHMLHQHHQHHHPGGASTGSKIMASLFLHKRRHHRSSPSLEDDPFWLAMVACTNDADKGISVQCKGPKALLPREFSRTDSGLARRVQDSIQLDQCIPRQGACAPETQTKSRKGWSGGKQGKAFDQARYDDEEPLNSVKFSSRKVHHTHTADEVCHRHDFEENESMHSARLACKAVKALSMARTEMQGRCKTPWQQEGPPVVDISCGSRRSKSKGVGKGAKHKLPDLFGCKSNQPLILTSRHA</sequence>
<protein>
    <submittedName>
        <fullName evidence="2">Uncharacterized protein</fullName>
    </submittedName>
</protein>
<organism evidence="2 3">
    <name type="scientific">Adiantum capillus-veneris</name>
    <name type="common">Maidenhair fern</name>
    <dbReference type="NCBI Taxonomy" id="13818"/>
    <lineage>
        <taxon>Eukaryota</taxon>
        <taxon>Viridiplantae</taxon>
        <taxon>Streptophyta</taxon>
        <taxon>Embryophyta</taxon>
        <taxon>Tracheophyta</taxon>
        <taxon>Polypodiopsida</taxon>
        <taxon>Polypodiidae</taxon>
        <taxon>Polypodiales</taxon>
        <taxon>Pteridineae</taxon>
        <taxon>Pteridaceae</taxon>
        <taxon>Vittarioideae</taxon>
        <taxon>Adiantum</taxon>
    </lineage>
</organism>
<keyword evidence="3" id="KW-1185">Reference proteome</keyword>
<feature type="compositionally biased region" description="Low complexity" evidence="1">
    <location>
        <begin position="1"/>
        <end position="26"/>
    </location>
</feature>
<comment type="caution">
    <text evidence="2">The sequence shown here is derived from an EMBL/GenBank/DDBJ whole genome shotgun (WGS) entry which is preliminary data.</text>
</comment>
<dbReference type="OrthoDB" id="10415788at2759"/>
<accession>A0A9D4V5N2</accession>
<feature type="region of interest" description="Disordered" evidence="1">
    <location>
        <begin position="246"/>
        <end position="272"/>
    </location>
</feature>
<gene>
    <name evidence="2" type="ORF">GOP47_0005592</name>
</gene>
<feature type="compositionally biased region" description="Basic residues" evidence="1">
    <location>
        <begin position="351"/>
        <end position="362"/>
    </location>
</feature>
<feature type="region of interest" description="Disordered" evidence="1">
    <location>
        <begin position="332"/>
        <end position="362"/>
    </location>
</feature>
<reference evidence="2 3" key="1">
    <citation type="submission" date="2021-01" db="EMBL/GenBank/DDBJ databases">
        <title>Adiantum capillus-veneris genome.</title>
        <authorList>
            <person name="Fang Y."/>
            <person name="Liao Q."/>
        </authorList>
    </citation>
    <scope>NUCLEOTIDE SEQUENCE [LARGE SCALE GENOMIC DNA]</scope>
    <source>
        <strain evidence="2">H3</strain>
        <tissue evidence="2">Leaf</tissue>
    </source>
</reference>
<evidence type="ECO:0000256" key="1">
    <source>
        <dbReference type="SAM" id="MobiDB-lite"/>
    </source>
</evidence>
<dbReference type="Proteomes" id="UP000886520">
    <property type="component" value="Chromosome 5"/>
</dbReference>
<dbReference type="AlphaFoldDB" id="A0A9D4V5N2"/>
<evidence type="ECO:0000313" key="2">
    <source>
        <dbReference type="EMBL" id="KAI5080113.1"/>
    </source>
</evidence>
<name>A0A9D4V5N2_ADICA</name>
<feature type="region of interest" description="Disordered" evidence="1">
    <location>
        <begin position="1"/>
        <end position="50"/>
    </location>
</feature>
<dbReference type="EMBL" id="JABFUD020000005">
    <property type="protein sequence ID" value="KAI5080113.1"/>
    <property type="molecule type" value="Genomic_DNA"/>
</dbReference>
<proteinExistence type="predicted"/>
<evidence type="ECO:0000313" key="3">
    <source>
        <dbReference type="Proteomes" id="UP000886520"/>
    </source>
</evidence>